<dbReference type="GO" id="GO:0022627">
    <property type="term" value="C:cytosolic small ribosomal subunit"/>
    <property type="evidence" value="ECO:0007669"/>
    <property type="project" value="TreeGrafter"/>
</dbReference>
<dbReference type="RefSeq" id="WP_020448351.1">
    <property type="nucleotide sequence ID" value="NZ_CAYAXV010000002.1"/>
</dbReference>
<dbReference type="GO" id="GO:0003735">
    <property type="term" value="F:structural constituent of ribosome"/>
    <property type="evidence" value="ECO:0007669"/>
    <property type="project" value="InterPro"/>
</dbReference>
<keyword evidence="5 7" id="KW-0687">Ribonucleoprotein</keyword>
<dbReference type="EMBL" id="LVVT01000024">
    <property type="protein sequence ID" value="TQS81157.1"/>
    <property type="molecule type" value="Genomic_DNA"/>
</dbReference>
<comment type="caution">
    <text evidence="10">The sequence shown here is derived from an EMBL/GenBank/DDBJ whole genome shotgun (WGS) entry which is preliminary data.</text>
</comment>
<evidence type="ECO:0000313" key="10">
    <source>
        <dbReference type="EMBL" id="TQS81157.1"/>
    </source>
</evidence>
<proteinExistence type="inferred from homology"/>
<reference evidence="10" key="1">
    <citation type="submission" date="2016-03" db="EMBL/GenBank/DDBJ databases">
        <authorList>
            <person name="Borrel G."/>
            <person name="Mccann A."/>
            <person name="O'Toole P.W."/>
        </authorList>
    </citation>
    <scope>NUCLEOTIDE SEQUENCE</scope>
    <source>
        <strain evidence="10">183</strain>
    </source>
</reference>
<dbReference type="GO" id="GO:0019843">
    <property type="term" value="F:rRNA binding"/>
    <property type="evidence" value="ECO:0007669"/>
    <property type="project" value="UniProtKB-KW"/>
</dbReference>
<dbReference type="SUPFAM" id="SSF116734">
    <property type="entry name" value="DNA methylase specificity domain"/>
    <property type="match status" value="1"/>
</dbReference>
<keyword evidence="4 7" id="KW-0689">Ribosomal protein</keyword>
<dbReference type="GO" id="GO:0006412">
    <property type="term" value="P:translation"/>
    <property type="evidence" value="ECO:0007669"/>
    <property type="project" value="UniProtKB-UniRule"/>
</dbReference>
<evidence type="ECO:0000259" key="9">
    <source>
        <dbReference type="Pfam" id="PF08071"/>
    </source>
</evidence>
<keyword evidence="3 7" id="KW-0694">RNA-binding</keyword>
<evidence type="ECO:0000256" key="6">
    <source>
        <dbReference type="ARBA" id="ARBA00035272"/>
    </source>
</evidence>
<dbReference type="Gene3D" id="2.30.30.30">
    <property type="match status" value="1"/>
</dbReference>
<evidence type="ECO:0000256" key="5">
    <source>
        <dbReference type="ARBA" id="ARBA00023274"/>
    </source>
</evidence>
<dbReference type="PANTHER" id="PTHR11581:SF0">
    <property type="entry name" value="SMALL RIBOSOMAL SUBUNIT PROTEIN ES4"/>
    <property type="match status" value="1"/>
</dbReference>
<comment type="similarity">
    <text evidence="1 7">Belongs to the eukaryotic ribosomal protein eS4 family.</text>
</comment>
<feature type="domain" description="Small ribosomal subunit protein eS4 N-terminal" evidence="9">
    <location>
        <begin position="4"/>
        <end position="35"/>
    </location>
</feature>
<dbReference type="GeneID" id="41322874"/>
<dbReference type="InterPro" id="IPR014722">
    <property type="entry name" value="Rib_uL2_dom2"/>
</dbReference>
<dbReference type="PIRSF" id="PIRSF002116">
    <property type="entry name" value="Ribosomal_S4"/>
    <property type="match status" value="1"/>
</dbReference>
<dbReference type="InterPro" id="IPR000876">
    <property type="entry name" value="Ribosomal_eS4"/>
</dbReference>
<dbReference type="Proteomes" id="UP000752814">
    <property type="component" value="Unassembled WGS sequence"/>
</dbReference>
<feature type="domain" description="Small ribosomal subunit protein eS4 central region" evidence="8">
    <location>
        <begin position="92"/>
        <end position="165"/>
    </location>
</feature>
<evidence type="ECO:0000256" key="3">
    <source>
        <dbReference type="ARBA" id="ARBA00022884"/>
    </source>
</evidence>
<name>A0A8J8PCB0_9ARCH</name>
<dbReference type="AlphaFoldDB" id="A0A8J8PCB0"/>
<evidence type="ECO:0000256" key="7">
    <source>
        <dbReference type="HAMAP-Rule" id="MF_00485"/>
    </source>
</evidence>
<evidence type="ECO:0000313" key="11">
    <source>
        <dbReference type="Proteomes" id="UP000752814"/>
    </source>
</evidence>
<dbReference type="InterPro" id="IPR013845">
    <property type="entry name" value="Ribosomal_eS4_central_region"/>
</dbReference>
<dbReference type="Gene3D" id="2.40.50.740">
    <property type="match status" value="1"/>
</dbReference>
<dbReference type="InterPro" id="IPR038237">
    <property type="entry name" value="Ribosomal_eS4_central_sf"/>
</dbReference>
<evidence type="ECO:0000256" key="1">
    <source>
        <dbReference type="ARBA" id="ARBA00007500"/>
    </source>
</evidence>
<evidence type="ECO:0000256" key="4">
    <source>
        <dbReference type="ARBA" id="ARBA00022980"/>
    </source>
</evidence>
<gene>
    <name evidence="7" type="primary">rps4e</name>
    <name evidence="10" type="ORF">A3207_04590</name>
</gene>
<keyword evidence="2" id="KW-0699">rRNA-binding</keyword>
<organism evidence="10 11">
    <name type="scientific">Candidatus Methanomassiliicoccus intestinalis</name>
    <dbReference type="NCBI Taxonomy" id="1406512"/>
    <lineage>
        <taxon>Archaea</taxon>
        <taxon>Methanobacteriati</taxon>
        <taxon>Thermoplasmatota</taxon>
        <taxon>Thermoplasmata</taxon>
        <taxon>Methanomassiliicoccales</taxon>
        <taxon>Methanomassiliicoccaceae</taxon>
        <taxon>Methanomassiliicoccus</taxon>
    </lineage>
</organism>
<dbReference type="InterPro" id="IPR036986">
    <property type="entry name" value="S4_RNA-bd_sf"/>
</dbReference>
<protein>
    <recommendedName>
        <fullName evidence="6 7">Small ribosomal subunit protein eS4</fullName>
    </recommendedName>
</protein>
<dbReference type="InterPro" id="IPR013843">
    <property type="entry name" value="Ribosomal_eS4_N"/>
</dbReference>
<dbReference type="HAMAP" id="MF_00485">
    <property type="entry name" value="Ribosomal_eS4"/>
    <property type="match status" value="1"/>
</dbReference>
<dbReference type="Pfam" id="PF08071">
    <property type="entry name" value="RS4NT"/>
    <property type="match status" value="1"/>
</dbReference>
<accession>A0A8J8PCB0</accession>
<evidence type="ECO:0000256" key="2">
    <source>
        <dbReference type="ARBA" id="ARBA00022730"/>
    </source>
</evidence>
<dbReference type="Gene3D" id="3.10.290.10">
    <property type="entry name" value="RNA-binding S4 domain"/>
    <property type="match status" value="1"/>
</dbReference>
<dbReference type="Pfam" id="PF00900">
    <property type="entry name" value="Ribosomal_S4e"/>
    <property type="match status" value="1"/>
</dbReference>
<dbReference type="OMA" id="GHIQLNL"/>
<dbReference type="NCBIfam" id="NF003312">
    <property type="entry name" value="PRK04313.1"/>
    <property type="match status" value="1"/>
</dbReference>
<evidence type="ECO:0000259" key="8">
    <source>
        <dbReference type="Pfam" id="PF00900"/>
    </source>
</evidence>
<dbReference type="PANTHER" id="PTHR11581">
    <property type="entry name" value="30S/40S RIBOSOMAL PROTEIN S4"/>
    <property type="match status" value="1"/>
</dbReference>
<sequence length="236" mass="26145">MSNEMKRLTAPRSWPVKRKTSTWITKPAPGAHSLEESIPITVVMRDMLGLAGTAKEVRLMLQKKMLKIDGKTARSPKQGIGLMDVLGLPTINSYYRMVLDKRGKLQMVKISEEEAGWKLTRIDDKKTIAGGKTQLNLHDGRNIVLDANQYKTGDVLKITIPEQKILASYSLEKGNTALITSGANVGNVAVVEEYEITRLPSENLVKFTDGKYTTKCNVFIVGNKTSEITLPEEAVL</sequence>